<name>A0A637ZK87_SALET</name>
<dbReference type="PANTHER" id="PTHR43792">
    <property type="entry name" value="GNAT FAMILY, PUTATIVE (AFU_ORTHOLOGUE AFUA_3G00765)-RELATED-RELATED"/>
    <property type="match status" value="1"/>
</dbReference>
<dbReference type="PANTHER" id="PTHR43792:SF1">
    <property type="entry name" value="N-ACETYLTRANSFERASE DOMAIN-CONTAINING PROTEIN"/>
    <property type="match status" value="1"/>
</dbReference>
<proteinExistence type="predicted"/>
<dbReference type="InterPro" id="IPR000182">
    <property type="entry name" value="GNAT_dom"/>
</dbReference>
<evidence type="ECO:0000259" key="1">
    <source>
        <dbReference type="Pfam" id="PF13302"/>
    </source>
</evidence>
<protein>
    <recommendedName>
        <fullName evidence="1">N-acetyltransferase domain-containing protein</fullName>
    </recommendedName>
</protein>
<gene>
    <name evidence="2" type="ORF">CD624_25080</name>
</gene>
<accession>A0A637ZK87</accession>
<dbReference type="InterPro" id="IPR051531">
    <property type="entry name" value="N-acetyltransferase"/>
</dbReference>
<organism evidence="2">
    <name type="scientific">Salmonella enterica subsp. enterica serovar Heidelberg</name>
    <dbReference type="NCBI Taxonomy" id="611"/>
    <lineage>
        <taxon>Bacteria</taxon>
        <taxon>Pseudomonadati</taxon>
        <taxon>Pseudomonadota</taxon>
        <taxon>Gammaproteobacteria</taxon>
        <taxon>Enterobacterales</taxon>
        <taxon>Enterobacteriaceae</taxon>
        <taxon>Salmonella</taxon>
    </lineage>
</organism>
<dbReference type="Gene3D" id="3.40.630.30">
    <property type="match status" value="1"/>
</dbReference>
<reference evidence="2" key="1">
    <citation type="submission" date="2018-07" db="EMBL/GenBank/DDBJ databases">
        <authorList>
            <consortium name="PulseNet: The National Subtyping Network for Foodborne Disease Surveillance"/>
            <person name="Tarr C.L."/>
            <person name="Trees E."/>
            <person name="Katz L.S."/>
            <person name="Carleton-Romer H.A."/>
            <person name="Stroika S."/>
            <person name="Kucerova Z."/>
            <person name="Roache K.F."/>
            <person name="Sabol A.L."/>
            <person name="Besser J."/>
            <person name="Gerner-Smidt P."/>
        </authorList>
    </citation>
    <scope>NUCLEOTIDE SEQUENCE</scope>
    <source>
        <strain evidence="2">PNUSAS014690</strain>
    </source>
</reference>
<dbReference type="InterPro" id="IPR016181">
    <property type="entry name" value="Acyl_CoA_acyltransferase"/>
</dbReference>
<comment type="caution">
    <text evidence="2">The sequence shown here is derived from an EMBL/GenBank/DDBJ whole genome shotgun (WGS) entry which is preliminary data.</text>
</comment>
<dbReference type="GO" id="GO:0016747">
    <property type="term" value="F:acyltransferase activity, transferring groups other than amino-acyl groups"/>
    <property type="evidence" value="ECO:0007669"/>
    <property type="project" value="InterPro"/>
</dbReference>
<sequence>MINIHTDRLLIRDHIEEDLHSHFKLLTDQEVMFYLPAIRCTTLDDARKHLNLCISYSSQPPRKYYFLRIEDRLTGKHIGEAGFTVLEKTGTAGYFINKKHWGKGYASEALGALIHFAFMALSLEMMVCGCVKQNTRSEKVMMNNRMELHKDYVTDHGIARLEYMISIEKWKRSQSTSEKYFYTTN</sequence>
<dbReference type="Pfam" id="PF13302">
    <property type="entry name" value="Acetyltransf_3"/>
    <property type="match status" value="1"/>
</dbReference>
<dbReference type="EMBL" id="AAMKZO010000061">
    <property type="protein sequence ID" value="EDI4415127.1"/>
    <property type="molecule type" value="Genomic_DNA"/>
</dbReference>
<dbReference type="AlphaFoldDB" id="A0A637ZK87"/>
<feature type="domain" description="N-acetyltransferase" evidence="1">
    <location>
        <begin position="8"/>
        <end position="146"/>
    </location>
</feature>
<evidence type="ECO:0000313" key="2">
    <source>
        <dbReference type="EMBL" id="EDI4415127.1"/>
    </source>
</evidence>
<dbReference type="SUPFAM" id="SSF55729">
    <property type="entry name" value="Acyl-CoA N-acyltransferases (Nat)"/>
    <property type="match status" value="1"/>
</dbReference>